<dbReference type="RefSeq" id="WP_227322721.1">
    <property type="nucleotide sequence ID" value="NZ_JAESVB010000010.1"/>
</dbReference>
<comment type="caution">
    <text evidence="1">The sequence shown here is derived from an EMBL/GenBank/DDBJ whole genome shotgun (WGS) entry which is preliminary data.</text>
</comment>
<keyword evidence="2" id="KW-1185">Reference proteome</keyword>
<reference evidence="1" key="1">
    <citation type="journal article" date="2021" name="Microorganisms">
        <title>Acidisoma silvae sp. nov. and Acidisomacellulosilytica sp. nov., Two Acidophilic Bacteria Isolated from Decaying Wood, Hydrolyzing Cellulose and Producing Poly-3-hydroxybutyrate.</title>
        <authorList>
            <person name="Mieszkin S."/>
            <person name="Pouder E."/>
            <person name="Uroz S."/>
            <person name="Simon-Colin C."/>
            <person name="Alain K."/>
        </authorList>
    </citation>
    <scope>NUCLEOTIDE SEQUENCE</scope>
    <source>
        <strain evidence="1">HW T2.11</strain>
    </source>
</reference>
<organism evidence="1 2">
    <name type="scientific">Acidisoma silvae</name>
    <dbReference type="NCBI Taxonomy" id="2802396"/>
    <lineage>
        <taxon>Bacteria</taxon>
        <taxon>Pseudomonadati</taxon>
        <taxon>Pseudomonadota</taxon>
        <taxon>Alphaproteobacteria</taxon>
        <taxon>Acetobacterales</taxon>
        <taxon>Acidocellaceae</taxon>
        <taxon>Acidisoma</taxon>
    </lineage>
</organism>
<evidence type="ECO:0000313" key="1">
    <source>
        <dbReference type="EMBL" id="MCB8877064.1"/>
    </source>
</evidence>
<accession>A0A964E0D9</accession>
<evidence type="ECO:0000313" key="2">
    <source>
        <dbReference type="Proteomes" id="UP000708298"/>
    </source>
</evidence>
<dbReference type="AlphaFoldDB" id="A0A964E0D9"/>
<name>A0A964E0D9_9PROT</name>
<dbReference type="EMBL" id="JAESVB010000010">
    <property type="protein sequence ID" value="MCB8877064.1"/>
    <property type="molecule type" value="Genomic_DNA"/>
</dbReference>
<proteinExistence type="predicted"/>
<protein>
    <submittedName>
        <fullName evidence="1">Uncharacterized protein</fullName>
    </submittedName>
</protein>
<dbReference type="Proteomes" id="UP000708298">
    <property type="component" value="Unassembled WGS sequence"/>
</dbReference>
<sequence>MALPQADWLRHGLTVSGPSHDVLSFQRAARGAGAIPWQLPDLSLTEEDQLHALLNPPDGSRGLSLAAAQILASQLRSAVENHADRVIEAARQGRGCPLDLHALLPIPALILQRGPDHPGSRAWLRQHWGIVQSLRQVRLLTGMEDHHRRRAGKITYEFWSADWTPWAAILGFRAKWPSLIFDCRPDYSHG</sequence>
<gene>
    <name evidence="1" type="ORF">ASILVAE211_17855</name>
</gene>
<reference evidence="1" key="2">
    <citation type="submission" date="2021-01" db="EMBL/GenBank/DDBJ databases">
        <authorList>
            <person name="Mieszkin S."/>
            <person name="Pouder E."/>
            <person name="Alain K."/>
        </authorList>
    </citation>
    <scope>NUCLEOTIDE SEQUENCE</scope>
    <source>
        <strain evidence="1">HW T2.11</strain>
    </source>
</reference>